<name>A0ABS5VXA2_9BACT</name>
<keyword evidence="2" id="KW-1185">Reference proteome</keyword>
<evidence type="ECO:0000313" key="2">
    <source>
        <dbReference type="Proteomes" id="UP000772618"/>
    </source>
</evidence>
<sequence length="173" mass="19906">MESENEIINRVANSSLITFDLEEYYQPGERILLDIKYQLYQGLVLREKDFRDFIKTHDWSFYKDKYVAVTCSEDAIVPTWAYMLLASALQPFVKKVVFGSLENLEENIYAEILATIDWSAFKDQKVVIKGCSKVVVPNAAYMEATYKLKPYVSSIMFGEPCSTVPVFKRPKAV</sequence>
<evidence type="ECO:0000313" key="1">
    <source>
        <dbReference type="EMBL" id="MBT1706047.1"/>
    </source>
</evidence>
<dbReference type="RefSeq" id="WP_254156781.1">
    <property type="nucleotide sequence ID" value="NZ_JAHESD010000080.1"/>
</dbReference>
<organism evidence="1 2">
    <name type="scientific">Chryseosolibacter indicus</name>
    <dbReference type="NCBI Taxonomy" id="2782351"/>
    <lineage>
        <taxon>Bacteria</taxon>
        <taxon>Pseudomonadati</taxon>
        <taxon>Bacteroidota</taxon>
        <taxon>Cytophagia</taxon>
        <taxon>Cytophagales</taxon>
        <taxon>Chryseotaleaceae</taxon>
        <taxon>Chryseosolibacter</taxon>
    </lineage>
</organism>
<protein>
    <submittedName>
        <fullName evidence="1">DUF2480 family protein</fullName>
    </submittedName>
</protein>
<proteinExistence type="predicted"/>
<accession>A0ABS5VXA2</accession>
<dbReference type="Pfam" id="PF10652">
    <property type="entry name" value="DUF2480"/>
    <property type="match status" value="1"/>
</dbReference>
<gene>
    <name evidence="1" type="ORF">KK060_22340</name>
</gene>
<dbReference type="EMBL" id="JAHESD010000080">
    <property type="protein sequence ID" value="MBT1706047.1"/>
    <property type="molecule type" value="Genomic_DNA"/>
</dbReference>
<comment type="caution">
    <text evidence="1">The sequence shown here is derived from an EMBL/GenBank/DDBJ whole genome shotgun (WGS) entry which is preliminary data.</text>
</comment>
<dbReference type="InterPro" id="IPR018914">
    <property type="entry name" value="DUF2480"/>
</dbReference>
<dbReference type="Proteomes" id="UP000772618">
    <property type="component" value="Unassembled WGS sequence"/>
</dbReference>
<reference evidence="1 2" key="1">
    <citation type="submission" date="2021-05" db="EMBL/GenBank/DDBJ databases">
        <title>A Polyphasic approach of four new species of the genus Ohtaekwangia: Ohtaekwangia histidinii sp. nov., Ohtaekwangia cretensis sp. nov., Ohtaekwangia indiensis sp. nov., Ohtaekwangia reichenbachii sp. nov. from diverse environment.</title>
        <authorList>
            <person name="Octaviana S."/>
        </authorList>
    </citation>
    <scope>NUCLEOTIDE SEQUENCE [LARGE SCALE GENOMIC DNA]</scope>
    <source>
        <strain evidence="1 2">PWU20</strain>
    </source>
</reference>